<organism evidence="5 6">
    <name type="scientific">Pararge aegeria aegeria</name>
    <dbReference type="NCBI Taxonomy" id="348720"/>
    <lineage>
        <taxon>Eukaryota</taxon>
        <taxon>Metazoa</taxon>
        <taxon>Ecdysozoa</taxon>
        <taxon>Arthropoda</taxon>
        <taxon>Hexapoda</taxon>
        <taxon>Insecta</taxon>
        <taxon>Pterygota</taxon>
        <taxon>Neoptera</taxon>
        <taxon>Endopterygota</taxon>
        <taxon>Lepidoptera</taxon>
        <taxon>Glossata</taxon>
        <taxon>Ditrysia</taxon>
        <taxon>Papilionoidea</taxon>
        <taxon>Nymphalidae</taxon>
        <taxon>Satyrinae</taxon>
        <taxon>Satyrini</taxon>
        <taxon>Parargina</taxon>
        <taxon>Pararge</taxon>
    </lineage>
</organism>
<proteinExistence type="predicted"/>
<feature type="compositionally biased region" description="Low complexity" evidence="3">
    <location>
        <begin position="704"/>
        <end position="718"/>
    </location>
</feature>
<reference evidence="5" key="1">
    <citation type="submission" date="2022-03" db="EMBL/GenBank/DDBJ databases">
        <authorList>
            <person name="Lindestad O."/>
        </authorList>
    </citation>
    <scope>NUCLEOTIDE SEQUENCE</scope>
</reference>
<feature type="compositionally biased region" description="Polar residues" evidence="3">
    <location>
        <begin position="287"/>
        <end position="301"/>
    </location>
</feature>
<dbReference type="InterPro" id="IPR008160">
    <property type="entry name" value="Collagen"/>
</dbReference>
<comment type="subcellular location">
    <subcellularLocation>
        <location evidence="1">Secreted</location>
    </subcellularLocation>
</comment>
<dbReference type="SMART" id="SM00210">
    <property type="entry name" value="TSPN"/>
    <property type="match status" value="1"/>
</dbReference>
<sequence length="805" mass="82386">MTTLGRRVGHRRARLIAPASLLPDTGLCHLFSLANSKWLYRHLSVARASSVKRQGAPRADNLTTLSPLSDGPCSSQSIGDVDFQTVDLIAVYRLDSPDTTGVTLVQGSQDLQTAFRIGDGANLTLPLRKVFPNGLPEYFSVVGTFNARGQHRPWSLIRARSQTLEFSLTLLPNVRKFAVYVQGSRVVFSSYQLFSPGWHKLHVAITNDTVHAAVDCVELEPERIAQHDFRNASSITIVTNDDGSPAQIDLQWLSLSCNRFNLTEESCEEIDIPPEYLVATTTPILTGSPNGSPFTPCNQTCPPGPEGLKGEPGPLGYTGLPGERGIPGPIGQEGPLGPKGEKGDRGLPGNSENVTLVVGPPGEVGRRGPKGDKGEQGLTGEPGETGLVGLAGLPGVDGKDGKTGPAGPMGPRGEPGPVGPPGPPAVNTPFTRGAKGDRGDPGKPGRDGEPGPAGHPGLAGTTGIPGLQGPPGLPGVPGERGPAGLQGVPGEKGPEGPEGPEGRQGKPGPPGPPGTTITATPGISIPGPPGPPGEKGASGNPGIPGFPGKDGIDGIPGPPGQQGLPGLPAPSRTNVEIPSMTETDVKNICEDLIRARFQEMAANLIIPSVAPSVSRRGPPGRPGPSGNPGLPGESGSQGPRGYPGETGEPGRPGAAGPSGDKGDKGDRGPEGVGLPGPEGPRGLTGPMGPVGPEGRSGQRGDPGRNGPVGPRGVPGPRGSCECPTSGYPGVAYYAYSALETLGPWGPEARALFKELLKRVIESTGDPRAGSYLGQRISLAIQRGNAASILGTVPRCGGFEDVLDFI</sequence>
<evidence type="ECO:0000313" key="5">
    <source>
        <dbReference type="EMBL" id="CAH2237667.1"/>
    </source>
</evidence>
<evidence type="ECO:0000259" key="4">
    <source>
        <dbReference type="SMART" id="SM00210"/>
    </source>
</evidence>
<gene>
    <name evidence="5" type="primary">jg11344</name>
    <name evidence="5" type="ORF">PAEG_LOCUS14914</name>
</gene>
<feature type="region of interest" description="Disordered" evidence="3">
    <location>
        <begin position="287"/>
        <end position="579"/>
    </location>
</feature>
<comment type="caution">
    <text evidence="5">The sequence shown here is derived from an EMBL/GenBank/DDBJ whole genome shotgun (WGS) entry which is preliminary data.</text>
</comment>
<dbReference type="Proteomes" id="UP000838756">
    <property type="component" value="Unassembled WGS sequence"/>
</dbReference>
<dbReference type="SUPFAM" id="SSF49899">
    <property type="entry name" value="Concanavalin A-like lectins/glucanases"/>
    <property type="match status" value="1"/>
</dbReference>
<protein>
    <submittedName>
        <fullName evidence="5">Jg11344 protein</fullName>
    </submittedName>
</protein>
<feature type="compositionally biased region" description="Low complexity" evidence="3">
    <location>
        <begin position="514"/>
        <end position="525"/>
    </location>
</feature>
<dbReference type="Pfam" id="PF01391">
    <property type="entry name" value="Collagen"/>
    <property type="match status" value="5"/>
</dbReference>
<feature type="compositionally biased region" description="Low complexity" evidence="3">
    <location>
        <begin position="627"/>
        <end position="636"/>
    </location>
</feature>
<feature type="compositionally biased region" description="Basic and acidic residues" evidence="3">
    <location>
        <begin position="434"/>
        <end position="449"/>
    </location>
</feature>
<feature type="domain" description="Thrombospondin-like N-terminal" evidence="4">
    <location>
        <begin position="85"/>
        <end position="259"/>
    </location>
</feature>
<feature type="region of interest" description="Disordered" evidence="3">
    <location>
        <begin position="610"/>
        <end position="719"/>
    </location>
</feature>
<evidence type="ECO:0000313" key="6">
    <source>
        <dbReference type="Proteomes" id="UP000838756"/>
    </source>
</evidence>
<dbReference type="AlphaFoldDB" id="A0A8S4RJK2"/>
<keyword evidence="2" id="KW-0677">Repeat</keyword>
<name>A0A8S4RJK2_9NEOP</name>
<dbReference type="InterPro" id="IPR013320">
    <property type="entry name" value="ConA-like_dom_sf"/>
</dbReference>
<evidence type="ECO:0000256" key="1">
    <source>
        <dbReference type="ARBA" id="ARBA00004613"/>
    </source>
</evidence>
<feature type="compositionally biased region" description="Low complexity" evidence="3">
    <location>
        <begin position="541"/>
        <end position="570"/>
    </location>
</feature>
<dbReference type="GO" id="GO:0005576">
    <property type="term" value="C:extracellular region"/>
    <property type="evidence" value="ECO:0007669"/>
    <property type="project" value="UniProtKB-SubCell"/>
</dbReference>
<feature type="compositionally biased region" description="Basic and acidic residues" evidence="3">
    <location>
        <begin position="492"/>
        <end position="504"/>
    </location>
</feature>
<dbReference type="Gene3D" id="2.60.120.200">
    <property type="match status" value="1"/>
</dbReference>
<dbReference type="InterPro" id="IPR048287">
    <property type="entry name" value="TSPN-like_N"/>
</dbReference>
<dbReference type="PANTHER" id="PTHR37456:SF6">
    <property type="entry name" value="COLLAGEN ALPHA-1(XXIII) CHAIN-LIKE ISOFORM X2"/>
    <property type="match status" value="1"/>
</dbReference>
<feature type="compositionally biased region" description="Pro residues" evidence="3">
    <location>
        <begin position="417"/>
        <end position="426"/>
    </location>
</feature>
<dbReference type="InterPro" id="IPR050938">
    <property type="entry name" value="Collagen_Structural_Proteins"/>
</dbReference>
<feature type="compositionally biased region" description="Basic and acidic residues" evidence="3">
    <location>
        <begin position="364"/>
        <end position="375"/>
    </location>
</feature>
<dbReference type="PANTHER" id="PTHR37456">
    <property type="entry name" value="SI:CH211-266K2.1"/>
    <property type="match status" value="1"/>
</dbReference>
<evidence type="ECO:0000256" key="2">
    <source>
        <dbReference type="ARBA" id="ARBA00022737"/>
    </source>
</evidence>
<dbReference type="OrthoDB" id="6161718at2759"/>
<dbReference type="EMBL" id="CAKXAJ010025284">
    <property type="protein sequence ID" value="CAH2237667.1"/>
    <property type="molecule type" value="Genomic_DNA"/>
</dbReference>
<keyword evidence="6" id="KW-1185">Reference proteome</keyword>
<feature type="compositionally biased region" description="Basic and acidic residues" evidence="3">
    <location>
        <begin position="660"/>
        <end position="669"/>
    </location>
</feature>
<evidence type="ECO:0000256" key="3">
    <source>
        <dbReference type="SAM" id="MobiDB-lite"/>
    </source>
</evidence>
<accession>A0A8S4RJK2</accession>